<comment type="catalytic activity">
    <reaction evidence="5">
        <text>N,N-dimethyl-1,4-phenylenediamine + anthranilate + 2 NAD(+) = 2-(4-dimethylaminophenyl)diazenylbenzoate + 2 NADH + 2 H(+)</text>
        <dbReference type="Rhea" id="RHEA:55872"/>
        <dbReference type="ChEBI" id="CHEBI:15378"/>
        <dbReference type="ChEBI" id="CHEBI:15783"/>
        <dbReference type="ChEBI" id="CHEBI:16567"/>
        <dbReference type="ChEBI" id="CHEBI:57540"/>
        <dbReference type="ChEBI" id="CHEBI:57945"/>
        <dbReference type="ChEBI" id="CHEBI:71579"/>
        <dbReference type="EC" id="1.7.1.17"/>
    </reaction>
    <physiologicalReaction direction="right-to-left" evidence="5">
        <dbReference type="Rhea" id="RHEA:55874"/>
    </physiologicalReaction>
</comment>
<evidence type="ECO:0000256" key="1">
    <source>
        <dbReference type="ARBA" id="ARBA00022630"/>
    </source>
</evidence>
<sequence>MAHLLHLDSSADPERSRSRAIGRTFADAWLKADPSNTITYRDLHARPVPHLADASLHWPARLRPAGSTPPAEAEALQAELIAELVAADVLVVGAPLYNYSLPSTLKAWIDHIHVPAVTAPFDVDTQPMRGKAAVILSSRGASYDAGTPTADWDHEVPALSLILGAALGMQITVIQTSLTLADSVAALAPQLDRSNAELAAAHRAAAEAATRLGTSAATPSA</sequence>
<feature type="binding site" evidence="6">
    <location>
        <begin position="16"/>
        <end position="18"/>
    </location>
    <ligand>
        <name>FMN</name>
        <dbReference type="ChEBI" id="CHEBI:58210"/>
    </ligand>
</feature>
<dbReference type="AlphaFoldDB" id="A0A3E0W447"/>
<dbReference type="EMBL" id="NBXA01000002">
    <property type="protein sequence ID" value="RFA16751.1"/>
    <property type="molecule type" value="Genomic_DNA"/>
</dbReference>
<evidence type="ECO:0000256" key="4">
    <source>
        <dbReference type="ARBA" id="ARBA00023027"/>
    </source>
</evidence>
<comment type="function">
    <text evidence="6">Also exhibits azoreductase activity. Catalyzes the reductive cleavage of the azo bond in aromatic azo compounds to the corresponding amines.</text>
</comment>
<comment type="catalytic activity">
    <reaction evidence="6">
        <text>2 a quinone + NADH + H(+) = 2 a 1,4-benzosemiquinone + NAD(+)</text>
        <dbReference type="Rhea" id="RHEA:65952"/>
        <dbReference type="ChEBI" id="CHEBI:15378"/>
        <dbReference type="ChEBI" id="CHEBI:57540"/>
        <dbReference type="ChEBI" id="CHEBI:57945"/>
        <dbReference type="ChEBI" id="CHEBI:132124"/>
        <dbReference type="ChEBI" id="CHEBI:134225"/>
    </reaction>
</comment>
<evidence type="ECO:0000313" key="9">
    <source>
        <dbReference type="Proteomes" id="UP000256709"/>
    </source>
</evidence>
<dbReference type="GO" id="GO:0016655">
    <property type="term" value="F:oxidoreductase activity, acting on NAD(P)H, quinone or similar compound as acceptor"/>
    <property type="evidence" value="ECO:0007669"/>
    <property type="project" value="InterPro"/>
</dbReference>
<comment type="similarity">
    <text evidence="6">Belongs to the azoreductase type 1 family.</text>
</comment>
<evidence type="ECO:0000256" key="5">
    <source>
        <dbReference type="ARBA" id="ARBA00048542"/>
    </source>
</evidence>
<keyword evidence="1 6" id="KW-0285">Flavoprotein</keyword>
<accession>A0A3E0W447</accession>
<gene>
    <name evidence="6" type="primary">azoR</name>
    <name evidence="8" type="ORF">B7R21_01135</name>
</gene>
<proteinExistence type="inferred from homology"/>
<feature type="domain" description="Flavodoxin-like fold" evidence="7">
    <location>
        <begin position="3"/>
        <end position="173"/>
    </location>
</feature>
<comment type="cofactor">
    <cofactor evidence="6">
        <name>FMN</name>
        <dbReference type="ChEBI" id="CHEBI:58210"/>
    </cofactor>
    <text evidence="6">Binds 1 FMN per subunit.</text>
</comment>
<evidence type="ECO:0000256" key="3">
    <source>
        <dbReference type="ARBA" id="ARBA00023002"/>
    </source>
</evidence>
<dbReference type="EC" id="1.7.1.17" evidence="6"/>
<feature type="binding site" evidence="6">
    <location>
        <position position="10"/>
    </location>
    <ligand>
        <name>FMN</name>
        <dbReference type="ChEBI" id="CHEBI:58210"/>
    </ligand>
</feature>
<comment type="caution">
    <text evidence="6">Lacks conserved residue(s) required for the propagation of feature annotation.</text>
</comment>
<comment type="subunit">
    <text evidence="6">Homodimer.</text>
</comment>
<dbReference type="GO" id="GO:0010181">
    <property type="term" value="F:FMN binding"/>
    <property type="evidence" value="ECO:0007669"/>
    <property type="project" value="UniProtKB-UniRule"/>
</dbReference>
<dbReference type="InterPro" id="IPR029039">
    <property type="entry name" value="Flavoprotein-like_sf"/>
</dbReference>
<keyword evidence="4 6" id="KW-0520">NAD</keyword>
<dbReference type="Gene3D" id="3.40.50.360">
    <property type="match status" value="1"/>
</dbReference>
<protein>
    <recommendedName>
        <fullName evidence="6">FMN dependent NADH:quinone oxidoreductase</fullName>
        <ecNumber evidence="6">1.6.5.-</ecNumber>
    </recommendedName>
    <alternativeName>
        <fullName evidence="6">Azo-dye reductase</fullName>
    </alternativeName>
    <alternativeName>
        <fullName evidence="6">FMN-dependent NADH-azo compound oxidoreductase</fullName>
    </alternativeName>
    <alternativeName>
        <fullName evidence="6">FMN-dependent NADH-azoreductase</fullName>
        <ecNumber evidence="6">1.7.1.17</ecNumber>
    </alternativeName>
</protein>
<dbReference type="OrthoDB" id="9805013at2"/>
<name>A0A3E0W447_9MICO</name>
<evidence type="ECO:0000259" key="7">
    <source>
        <dbReference type="Pfam" id="PF02525"/>
    </source>
</evidence>
<dbReference type="PANTHER" id="PTHR43741:SF4">
    <property type="entry name" value="FMN-DEPENDENT NADH:QUINONE OXIDOREDUCTASE"/>
    <property type="match status" value="1"/>
</dbReference>
<dbReference type="InterPro" id="IPR023048">
    <property type="entry name" value="NADH:quinone_OxRdtase_FMN_depd"/>
</dbReference>
<dbReference type="GO" id="GO:0009055">
    <property type="term" value="F:electron transfer activity"/>
    <property type="evidence" value="ECO:0007669"/>
    <property type="project" value="UniProtKB-UniRule"/>
</dbReference>
<dbReference type="EC" id="1.6.5.-" evidence="6"/>
<dbReference type="Pfam" id="PF02525">
    <property type="entry name" value="Flavodoxin_2"/>
    <property type="match status" value="1"/>
</dbReference>
<comment type="function">
    <text evidence="6">Quinone reductase that provides resistance to thiol-specific stress caused by electrophilic quinones.</text>
</comment>
<dbReference type="GO" id="GO:0016652">
    <property type="term" value="F:oxidoreductase activity, acting on NAD(P)H as acceptor"/>
    <property type="evidence" value="ECO:0007669"/>
    <property type="project" value="UniProtKB-UniRule"/>
</dbReference>
<dbReference type="Proteomes" id="UP000256709">
    <property type="component" value="Unassembled WGS sequence"/>
</dbReference>
<keyword evidence="2 6" id="KW-0288">FMN</keyword>
<dbReference type="SUPFAM" id="SSF52218">
    <property type="entry name" value="Flavoproteins"/>
    <property type="match status" value="1"/>
</dbReference>
<organism evidence="8 9">
    <name type="scientific">Subtercola boreus</name>
    <dbReference type="NCBI Taxonomy" id="120213"/>
    <lineage>
        <taxon>Bacteria</taxon>
        <taxon>Bacillati</taxon>
        <taxon>Actinomycetota</taxon>
        <taxon>Actinomycetes</taxon>
        <taxon>Micrococcales</taxon>
        <taxon>Microbacteriaceae</taxon>
        <taxon>Subtercola</taxon>
    </lineage>
</organism>
<dbReference type="InterPro" id="IPR050104">
    <property type="entry name" value="FMN-dep_NADH:Q_OxRdtase_AzoR1"/>
</dbReference>
<comment type="caution">
    <text evidence="8">The sequence shown here is derived from an EMBL/GenBank/DDBJ whole genome shotgun (WGS) entry which is preliminary data.</text>
</comment>
<evidence type="ECO:0000313" key="8">
    <source>
        <dbReference type="EMBL" id="RFA16751.1"/>
    </source>
</evidence>
<dbReference type="InterPro" id="IPR003680">
    <property type="entry name" value="Flavodoxin_fold"/>
</dbReference>
<evidence type="ECO:0000256" key="6">
    <source>
        <dbReference type="HAMAP-Rule" id="MF_01216"/>
    </source>
</evidence>
<evidence type="ECO:0000256" key="2">
    <source>
        <dbReference type="ARBA" id="ARBA00022643"/>
    </source>
</evidence>
<dbReference type="RefSeq" id="WP_116281417.1">
    <property type="nucleotide sequence ID" value="NZ_NBXA01000002.1"/>
</dbReference>
<keyword evidence="3 6" id="KW-0560">Oxidoreductase</keyword>
<dbReference type="PANTHER" id="PTHR43741">
    <property type="entry name" value="FMN-DEPENDENT NADH-AZOREDUCTASE 1"/>
    <property type="match status" value="1"/>
</dbReference>
<reference evidence="8 9" key="1">
    <citation type="submission" date="2017-04" db="EMBL/GenBank/DDBJ databases">
        <title>Comparative genome analysis of Subtercola boreus.</title>
        <authorList>
            <person name="Cho Y.-J."/>
            <person name="Cho A."/>
            <person name="Kim O.-S."/>
            <person name="Lee J.-I."/>
        </authorList>
    </citation>
    <scope>NUCLEOTIDE SEQUENCE [LARGE SCALE GENOMIC DNA]</scope>
    <source>
        <strain evidence="8 9">P27444</strain>
    </source>
</reference>
<dbReference type="HAMAP" id="MF_01216">
    <property type="entry name" value="Azoreductase_type1"/>
    <property type="match status" value="1"/>
</dbReference>